<proteinExistence type="predicted"/>
<dbReference type="InterPro" id="IPR000571">
    <property type="entry name" value="Znf_CCCH"/>
</dbReference>
<dbReference type="Proteomes" id="UP001244341">
    <property type="component" value="Chromosome 3b"/>
</dbReference>
<keyword evidence="2 5" id="KW-0863">Zinc-finger</keyword>
<feature type="zinc finger region" description="C3H1-type" evidence="5">
    <location>
        <begin position="84"/>
        <end position="112"/>
    </location>
</feature>
<evidence type="ECO:0000259" key="7">
    <source>
        <dbReference type="PROSITE" id="PS50103"/>
    </source>
</evidence>
<feature type="compositionally biased region" description="Low complexity" evidence="6">
    <location>
        <begin position="117"/>
        <end position="133"/>
    </location>
</feature>
<protein>
    <recommendedName>
        <fullName evidence="7">C3H1-type domain-containing protein</fullName>
    </recommendedName>
</protein>
<keyword evidence="9" id="KW-1185">Reference proteome</keyword>
<dbReference type="Gene3D" id="4.10.1000.10">
    <property type="entry name" value="Zinc finger, CCCH-type"/>
    <property type="match status" value="1"/>
</dbReference>
<dbReference type="SMART" id="SM00356">
    <property type="entry name" value="ZnF_C3H1"/>
    <property type="match status" value="2"/>
</dbReference>
<evidence type="ECO:0000313" key="8">
    <source>
        <dbReference type="EMBL" id="WIA12155.1"/>
    </source>
</evidence>
<evidence type="ECO:0000256" key="4">
    <source>
        <dbReference type="ARBA" id="ARBA00023125"/>
    </source>
</evidence>
<dbReference type="EMBL" id="CP126210">
    <property type="protein sequence ID" value="WIA12155.1"/>
    <property type="molecule type" value="Genomic_DNA"/>
</dbReference>
<feature type="compositionally biased region" description="Polar residues" evidence="6">
    <location>
        <begin position="23"/>
        <end position="36"/>
    </location>
</feature>
<keyword evidence="4" id="KW-0238">DNA-binding</keyword>
<name>A0ABY8TT35_TETOB</name>
<evidence type="ECO:0000256" key="2">
    <source>
        <dbReference type="ARBA" id="ARBA00022771"/>
    </source>
</evidence>
<feature type="compositionally biased region" description="Basic and acidic residues" evidence="6">
    <location>
        <begin position="1"/>
        <end position="11"/>
    </location>
</feature>
<feature type="compositionally biased region" description="Gly residues" evidence="6">
    <location>
        <begin position="172"/>
        <end position="190"/>
    </location>
</feature>
<gene>
    <name evidence="8" type="ORF">OEZ85_012227</name>
</gene>
<dbReference type="SUPFAM" id="SSF90229">
    <property type="entry name" value="CCCH zinc finger"/>
    <property type="match status" value="2"/>
</dbReference>
<dbReference type="InterPro" id="IPR050974">
    <property type="entry name" value="Plant_ZF_CCCH"/>
</dbReference>
<dbReference type="PROSITE" id="PS50103">
    <property type="entry name" value="ZF_C3H1"/>
    <property type="match status" value="2"/>
</dbReference>
<evidence type="ECO:0000256" key="6">
    <source>
        <dbReference type="SAM" id="MobiDB-lite"/>
    </source>
</evidence>
<feature type="compositionally biased region" description="Low complexity" evidence="6">
    <location>
        <begin position="141"/>
        <end position="159"/>
    </location>
</feature>
<keyword evidence="3 5" id="KW-0862">Zinc</keyword>
<keyword evidence="1 5" id="KW-0479">Metal-binding</keyword>
<feature type="domain" description="C3H1-type" evidence="7">
    <location>
        <begin position="84"/>
        <end position="112"/>
    </location>
</feature>
<evidence type="ECO:0000256" key="3">
    <source>
        <dbReference type="ARBA" id="ARBA00022833"/>
    </source>
</evidence>
<accession>A0ABY8TT35</accession>
<evidence type="ECO:0000313" key="9">
    <source>
        <dbReference type="Proteomes" id="UP001244341"/>
    </source>
</evidence>
<feature type="compositionally biased region" description="Low complexity" evidence="6">
    <location>
        <begin position="245"/>
        <end position="288"/>
    </location>
</feature>
<feature type="domain" description="C3H1-type" evidence="7">
    <location>
        <begin position="42"/>
        <end position="70"/>
    </location>
</feature>
<feature type="region of interest" description="Disordered" evidence="6">
    <location>
        <begin position="1"/>
        <end position="39"/>
    </location>
</feature>
<sequence length="304" mass="30803">MAEAMSLKDTDESTAAAAVECSQEYTGSEQQSCSSGDRSDADTLKQPCAFFMRTGTCAYGNRCKFSHPEDRPQVFMNNRGLPLRPEEPDCAFYVRNGWCAFSDTCKFHHPDLPPGQPQNGNGSSSGAQQQQQHAGGGGGDQQRAYGRQPHAGKGSSGSSGRRDPYTSNNVRGGPGSGMHGPHGGHMGGPGPHHMGYSMPVSAVTHQMQGMGLSGSSSRGSRARPGGSNRPSSKAGNNEGSSGGRAAAAAESPAAAAAAESPAAAAAAESPAAAAAADKPAAAAAAESPAGEACELLDQREAAAK</sequence>
<organism evidence="8 9">
    <name type="scientific">Tetradesmus obliquus</name>
    <name type="common">Green alga</name>
    <name type="synonym">Acutodesmus obliquus</name>
    <dbReference type="NCBI Taxonomy" id="3088"/>
    <lineage>
        <taxon>Eukaryota</taxon>
        <taxon>Viridiplantae</taxon>
        <taxon>Chlorophyta</taxon>
        <taxon>core chlorophytes</taxon>
        <taxon>Chlorophyceae</taxon>
        <taxon>CS clade</taxon>
        <taxon>Sphaeropleales</taxon>
        <taxon>Scenedesmaceae</taxon>
        <taxon>Tetradesmus</taxon>
    </lineage>
</organism>
<evidence type="ECO:0000256" key="1">
    <source>
        <dbReference type="ARBA" id="ARBA00022723"/>
    </source>
</evidence>
<dbReference type="InterPro" id="IPR036855">
    <property type="entry name" value="Znf_CCCH_sf"/>
</dbReference>
<dbReference type="Pfam" id="PF00642">
    <property type="entry name" value="zf-CCCH"/>
    <property type="match status" value="2"/>
</dbReference>
<dbReference type="PANTHER" id="PTHR12506:SF50">
    <property type="entry name" value="ZINC FINGER CCCH DOMAIN-CONTAINING PROTEIN 26"/>
    <property type="match status" value="1"/>
</dbReference>
<dbReference type="PANTHER" id="PTHR12506">
    <property type="entry name" value="PROTEIN PHOSPHATASE RELATED"/>
    <property type="match status" value="1"/>
</dbReference>
<feature type="compositionally biased region" description="Low complexity" evidence="6">
    <location>
        <begin position="213"/>
        <end position="232"/>
    </location>
</feature>
<feature type="region of interest" description="Disordered" evidence="6">
    <location>
        <begin position="110"/>
        <end position="288"/>
    </location>
</feature>
<feature type="zinc finger region" description="C3H1-type" evidence="5">
    <location>
        <begin position="42"/>
        <end position="70"/>
    </location>
</feature>
<evidence type="ECO:0000256" key="5">
    <source>
        <dbReference type="PROSITE-ProRule" id="PRU00723"/>
    </source>
</evidence>
<reference evidence="8 9" key="1">
    <citation type="submission" date="2023-05" db="EMBL/GenBank/DDBJ databases">
        <title>A 100% complete, gapless, phased diploid assembly of the Scenedesmus obliquus UTEX 3031 genome.</title>
        <authorList>
            <person name="Biondi T.C."/>
            <person name="Hanschen E.R."/>
            <person name="Kwon T."/>
            <person name="Eng W."/>
            <person name="Kruse C.P.S."/>
            <person name="Koehler S.I."/>
            <person name="Kunde Y."/>
            <person name="Gleasner C.D."/>
            <person name="You Mak K.T."/>
            <person name="Polle J."/>
            <person name="Hovde B.T."/>
            <person name="Starkenburg S.R."/>
        </authorList>
    </citation>
    <scope>NUCLEOTIDE SEQUENCE [LARGE SCALE GENOMIC DNA]</scope>
    <source>
        <strain evidence="8 9">DOE0152z</strain>
    </source>
</reference>